<keyword evidence="8" id="KW-1185">Reference proteome</keyword>
<comment type="subcellular location">
    <subcellularLocation>
        <location evidence="1">Membrane</location>
        <topology evidence="1">Multi-pass membrane protein</topology>
    </subcellularLocation>
</comment>
<comment type="similarity">
    <text evidence="2">Belongs to the major facilitator superfamily. Proton-dependent oligopeptide transporter (POT/PTR) (TC 2.A.17) family.</text>
</comment>
<dbReference type="PANTHER" id="PTHR11654">
    <property type="entry name" value="OLIGOPEPTIDE TRANSPORTER-RELATED"/>
    <property type="match status" value="1"/>
</dbReference>
<reference evidence="7 8" key="1">
    <citation type="journal article" date="2022" name="Nat. Plants">
        <title>Genomes of leafy and leafless Platanthera orchids illuminate the evolution of mycoheterotrophy.</title>
        <authorList>
            <person name="Li M.H."/>
            <person name="Liu K.W."/>
            <person name="Li Z."/>
            <person name="Lu H.C."/>
            <person name="Ye Q.L."/>
            <person name="Zhang D."/>
            <person name="Wang J.Y."/>
            <person name="Li Y.F."/>
            <person name="Zhong Z.M."/>
            <person name="Liu X."/>
            <person name="Yu X."/>
            <person name="Liu D.K."/>
            <person name="Tu X.D."/>
            <person name="Liu B."/>
            <person name="Hao Y."/>
            <person name="Liao X.Y."/>
            <person name="Jiang Y.T."/>
            <person name="Sun W.H."/>
            <person name="Chen J."/>
            <person name="Chen Y.Q."/>
            <person name="Ai Y."/>
            <person name="Zhai J.W."/>
            <person name="Wu S.S."/>
            <person name="Zhou Z."/>
            <person name="Hsiao Y.Y."/>
            <person name="Wu W.L."/>
            <person name="Chen Y.Y."/>
            <person name="Lin Y.F."/>
            <person name="Hsu J.L."/>
            <person name="Li C.Y."/>
            <person name="Wang Z.W."/>
            <person name="Zhao X."/>
            <person name="Zhong W.Y."/>
            <person name="Ma X.K."/>
            <person name="Ma L."/>
            <person name="Huang J."/>
            <person name="Chen G.Z."/>
            <person name="Huang M.Z."/>
            <person name="Huang L."/>
            <person name="Peng D.H."/>
            <person name="Luo Y.B."/>
            <person name="Zou S.Q."/>
            <person name="Chen S.P."/>
            <person name="Lan S."/>
            <person name="Tsai W.C."/>
            <person name="Van de Peer Y."/>
            <person name="Liu Z.J."/>
        </authorList>
    </citation>
    <scope>NUCLEOTIDE SEQUENCE [LARGE SCALE GENOMIC DNA]</scope>
    <source>
        <strain evidence="7">Lor287</strain>
    </source>
</reference>
<comment type="caution">
    <text evidence="7">The sequence shown here is derived from an EMBL/GenBank/DDBJ whole genome shotgun (WGS) entry which is preliminary data.</text>
</comment>
<evidence type="ECO:0000256" key="1">
    <source>
        <dbReference type="ARBA" id="ARBA00004141"/>
    </source>
</evidence>
<dbReference type="SUPFAM" id="SSF103473">
    <property type="entry name" value="MFS general substrate transporter"/>
    <property type="match status" value="1"/>
</dbReference>
<evidence type="ECO:0000313" key="8">
    <source>
        <dbReference type="Proteomes" id="UP001418222"/>
    </source>
</evidence>
<evidence type="ECO:0000256" key="5">
    <source>
        <dbReference type="ARBA" id="ARBA00023136"/>
    </source>
</evidence>
<feature type="transmembrane region" description="Helical" evidence="6">
    <location>
        <begin position="481"/>
        <end position="507"/>
    </location>
</feature>
<proteinExistence type="inferred from homology"/>
<feature type="transmembrane region" description="Helical" evidence="6">
    <location>
        <begin position="105"/>
        <end position="125"/>
    </location>
</feature>
<feature type="transmembrane region" description="Helical" evidence="6">
    <location>
        <begin position="198"/>
        <end position="219"/>
    </location>
</feature>
<protein>
    <submittedName>
        <fullName evidence="7">Peptide/nitrate transporter</fullName>
    </submittedName>
</protein>
<keyword evidence="5 6" id="KW-0472">Membrane</keyword>
<dbReference type="InterPro" id="IPR036259">
    <property type="entry name" value="MFS_trans_sf"/>
</dbReference>
<feature type="transmembrane region" description="Helical" evidence="6">
    <location>
        <begin position="324"/>
        <end position="344"/>
    </location>
</feature>
<evidence type="ECO:0000256" key="3">
    <source>
        <dbReference type="ARBA" id="ARBA00022692"/>
    </source>
</evidence>
<feature type="transmembrane region" description="Helical" evidence="6">
    <location>
        <begin position="31"/>
        <end position="51"/>
    </location>
</feature>
<sequence length="567" mass="63050">MESYHPLLGPPAAMAGVVDYKGRPITNKRGTGRWVAVFFILVIEIAERTAYNGIMFNLINYMTGHLGMSTAAAAANVTVWSGLSSMFPLLGALIADSFLSRYRTIVYSSLVYISSLGLLAFSAAASHRSHCVTERVYNKTAGYDASCPITTFKLVLFYFALYLAALAQGGHRPCVQAFGAEQFDETDMEENLWRSSFFNWWILALTISMSITPIALSYIQENINWSLGFGIPCILFSAALIVFWMGSSFYRCQTRQESSPYPQIGRALATLVKSKLFSHAMSVAGDEKEHYPGSYRPSSRPETDGVPSAVPVEGMEEAKALLRLFPIWASCLGYTLVFCQWETFFTKQGGTLERKIGSNFQLPAAGLQSLSHATTVVIILVYDRIFVPIMRNITGISSGITKLQRIGTGLMLSCVMMVISALVETKRLETARKFGLVDAPTSVLPMSILWLFPQYMIMGVVTVFVVAGMQEFFFDQVPDAVRSLGICFSICIFGIGNLINSFLVYAIDKTTRGITGESWFSNNLNRAHLDYFYWLIALLSLCSFILYILSARTYVHKQKREINVFVT</sequence>
<gene>
    <name evidence="7" type="ORF">KSP39_PZI003010</name>
</gene>
<feature type="transmembrane region" description="Helical" evidence="6">
    <location>
        <begin position="531"/>
        <end position="550"/>
    </location>
</feature>
<evidence type="ECO:0000256" key="6">
    <source>
        <dbReference type="SAM" id="Phobius"/>
    </source>
</evidence>
<dbReference type="FunFam" id="1.20.1250.20:FF:000410">
    <property type="entry name" value="POT family protein"/>
    <property type="match status" value="1"/>
</dbReference>
<evidence type="ECO:0000256" key="4">
    <source>
        <dbReference type="ARBA" id="ARBA00022989"/>
    </source>
</evidence>
<feature type="transmembrane region" description="Helical" evidence="6">
    <location>
        <begin position="145"/>
        <end position="166"/>
    </location>
</feature>
<dbReference type="Gene3D" id="1.20.1250.20">
    <property type="entry name" value="MFS general substrate transporter like domains"/>
    <property type="match status" value="1"/>
</dbReference>
<dbReference type="GO" id="GO:0022857">
    <property type="term" value="F:transmembrane transporter activity"/>
    <property type="evidence" value="ECO:0007669"/>
    <property type="project" value="InterPro"/>
</dbReference>
<feature type="transmembrane region" description="Helical" evidence="6">
    <location>
        <begin position="403"/>
        <end position="423"/>
    </location>
</feature>
<dbReference type="InterPro" id="IPR000109">
    <property type="entry name" value="POT_fam"/>
</dbReference>
<keyword evidence="4 6" id="KW-1133">Transmembrane helix</keyword>
<accession>A0AAP0BVS2</accession>
<keyword evidence="3 6" id="KW-0812">Transmembrane</keyword>
<feature type="transmembrane region" description="Helical" evidence="6">
    <location>
        <begin position="443"/>
        <end position="469"/>
    </location>
</feature>
<dbReference type="Proteomes" id="UP001418222">
    <property type="component" value="Unassembled WGS sequence"/>
</dbReference>
<dbReference type="GO" id="GO:0016020">
    <property type="term" value="C:membrane"/>
    <property type="evidence" value="ECO:0007669"/>
    <property type="project" value="UniProtKB-SubCell"/>
</dbReference>
<name>A0AAP0BVS2_9ASPA</name>
<dbReference type="AlphaFoldDB" id="A0AAP0BVS2"/>
<organism evidence="7 8">
    <name type="scientific">Platanthera zijinensis</name>
    <dbReference type="NCBI Taxonomy" id="2320716"/>
    <lineage>
        <taxon>Eukaryota</taxon>
        <taxon>Viridiplantae</taxon>
        <taxon>Streptophyta</taxon>
        <taxon>Embryophyta</taxon>
        <taxon>Tracheophyta</taxon>
        <taxon>Spermatophyta</taxon>
        <taxon>Magnoliopsida</taxon>
        <taxon>Liliopsida</taxon>
        <taxon>Asparagales</taxon>
        <taxon>Orchidaceae</taxon>
        <taxon>Orchidoideae</taxon>
        <taxon>Orchideae</taxon>
        <taxon>Orchidinae</taxon>
        <taxon>Platanthera</taxon>
    </lineage>
</organism>
<dbReference type="Pfam" id="PF00854">
    <property type="entry name" value="PTR2"/>
    <property type="match status" value="1"/>
</dbReference>
<evidence type="ECO:0000313" key="7">
    <source>
        <dbReference type="EMBL" id="KAK8951134.1"/>
    </source>
</evidence>
<feature type="transmembrane region" description="Helical" evidence="6">
    <location>
        <begin position="364"/>
        <end position="382"/>
    </location>
</feature>
<feature type="transmembrane region" description="Helical" evidence="6">
    <location>
        <begin position="71"/>
        <end position="93"/>
    </location>
</feature>
<evidence type="ECO:0000256" key="2">
    <source>
        <dbReference type="ARBA" id="ARBA00005982"/>
    </source>
</evidence>
<feature type="transmembrane region" description="Helical" evidence="6">
    <location>
        <begin position="225"/>
        <end position="246"/>
    </location>
</feature>
<dbReference type="EMBL" id="JBBWWQ010000003">
    <property type="protein sequence ID" value="KAK8951134.1"/>
    <property type="molecule type" value="Genomic_DNA"/>
</dbReference>